<keyword evidence="2" id="KW-1185">Reference proteome</keyword>
<proteinExistence type="predicted"/>
<organism evidence="1 2">
    <name type="scientific">Corynebacterium lactis RW2-5</name>
    <dbReference type="NCBI Taxonomy" id="1408189"/>
    <lineage>
        <taxon>Bacteria</taxon>
        <taxon>Bacillati</taxon>
        <taxon>Actinomycetota</taxon>
        <taxon>Actinomycetes</taxon>
        <taxon>Mycobacteriales</taxon>
        <taxon>Corynebacteriaceae</taxon>
        <taxon>Corynebacterium</taxon>
    </lineage>
</organism>
<sequence>MKIKLVTGYSSRSSAHHSSFVKRNLSAAVTLTVAIGSIFFVPTEAEALPEVLSFSQSVSANSKEIYAQSDQLGSDDPSLQQSVTADEKVAPEGESVVFDNGHADMGPVFLDDSMRFLVRDDRENSPVWRDPRDIVFRLSESATQVLPEGSDFDFTGATGGDKVWVVPQTQMQDVPWLGWNTQAPSVVQSVDRGVTFEFLGHQGPGQFSVFLQNGGFDQAQQLWNSGSSQKQSTWVDLNTHTHANWVFTEPGVHLVAMNVKAVQLDGTPINDIAILRFAVGDADPNAAANAQWEGELVVGDDGETEDSTNNAGSSVVLWVSVGLIIVAAILIGLGLRNRRSSARRKAAARKSE</sequence>
<accession>A0A0K2GY05</accession>
<dbReference type="InterPro" id="IPR022435">
    <property type="entry name" value="Surface-anchored_actinobac"/>
</dbReference>
<dbReference type="PATRIC" id="fig|1408189.4.peg.366"/>
<dbReference type="STRING" id="1408189.CLAC_01850"/>
<gene>
    <name evidence="1" type="ORF">CLAC_01850</name>
</gene>
<dbReference type="KEGG" id="clw:CLAC_01850"/>
<dbReference type="NCBIfam" id="TIGR03769">
    <property type="entry name" value="P_ac_wall_RPT"/>
    <property type="match status" value="1"/>
</dbReference>
<dbReference type="Proteomes" id="UP000058446">
    <property type="component" value="Chromosome"/>
</dbReference>
<dbReference type="RefSeq" id="WP_053411446.1">
    <property type="nucleotide sequence ID" value="NZ_CP006841.1"/>
</dbReference>
<name>A0A0K2GY05_9CORY</name>
<dbReference type="OrthoDB" id="4424311at2"/>
<dbReference type="AlphaFoldDB" id="A0A0K2GY05"/>
<evidence type="ECO:0000313" key="1">
    <source>
        <dbReference type="EMBL" id="ALA66677.1"/>
    </source>
</evidence>
<evidence type="ECO:0000313" key="2">
    <source>
        <dbReference type="Proteomes" id="UP000058446"/>
    </source>
</evidence>
<dbReference type="EMBL" id="CP006841">
    <property type="protein sequence ID" value="ALA66677.1"/>
    <property type="molecule type" value="Genomic_DNA"/>
</dbReference>
<reference evidence="1 2" key="1">
    <citation type="submission" date="2013-10" db="EMBL/GenBank/DDBJ databases">
        <title>Complete genome sequence of Corynebacterium lactis DSM 45799(T), isolated from raw cow milk.</title>
        <authorList>
            <person name="Ruckert C."/>
            <person name="Albersmeier A."/>
            <person name="Lipski A."/>
            <person name="Kalinowski J."/>
        </authorList>
    </citation>
    <scope>NUCLEOTIDE SEQUENCE [LARGE SCALE GENOMIC DNA]</scope>
    <source>
        <strain evidence="1 2">RW2-5</strain>
    </source>
</reference>
<protein>
    <submittedName>
        <fullName evidence="1">Uncharacterized protein</fullName>
    </submittedName>
</protein>
<dbReference type="NCBIfam" id="NF038134">
    <property type="entry name" value="choice_anch_M"/>
    <property type="match status" value="1"/>
</dbReference>